<reference evidence="1 2" key="1">
    <citation type="submission" date="2020-08" db="EMBL/GenBank/DDBJ databases">
        <title>Genomic Encyclopedia of Type Strains, Phase IV (KMG-IV): sequencing the most valuable type-strain genomes for metagenomic binning, comparative biology and taxonomic classification.</title>
        <authorList>
            <person name="Goeker M."/>
        </authorList>
    </citation>
    <scope>NUCLEOTIDE SEQUENCE [LARGE SCALE GENOMIC DNA]</scope>
    <source>
        <strain evidence="1 2">DSM 19612</strain>
    </source>
</reference>
<gene>
    <name evidence="1" type="ORF">HNQ94_001072</name>
</gene>
<dbReference type="RefSeq" id="WP_174495198.1">
    <property type="nucleotide sequence ID" value="NZ_CADDWK010000003.1"/>
</dbReference>
<comment type="caution">
    <text evidence="1">The sequence shown here is derived from an EMBL/GenBank/DDBJ whole genome shotgun (WGS) entry which is preliminary data.</text>
</comment>
<keyword evidence="2" id="KW-1185">Reference proteome</keyword>
<evidence type="ECO:0000313" key="1">
    <source>
        <dbReference type="EMBL" id="MBB6452626.1"/>
    </source>
</evidence>
<dbReference type="EMBL" id="JACHGH010000003">
    <property type="protein sequence ID" value="MBB6452626.1"/>
    <property type="molecule type" value="Genomic_DNA"/>
</dbReference>
<dbReference type="AlphaFoldDB" id="A0A841PYB6"/>
<proteinExistence type="predicted"/>
<accession>A0A841PYB6</accession>
<dbReference type="Proteomes" id="UP000581688">
    <property type="component" value="Unassembled WGS sequence"/>
</dbReference>
<organism evidence="1 2">
    <name type="scientific">Salirhabdus euzebyi</name>
    <dbReference type="NCBI Taxonomy" id="394506"/>
    <lineage>
        <taxon>Bacteria</taxon>
        <taxon>Bacillati</taxon>
        <taxon>Bacillota</taxon>
        <taxon>Bacilli</taxon>
        <taxon>Bacillales</taxon>
        <taxon>Bacillaceae</taxon>
        <taxon>Salirhabdus</taxon>
    </lineage>
</organism>
<evidence type="ECO:0000313" key="2">
    <source>
        <dbReference type="Proteomes" id="UP000581688"/>
    </source>
</evidence>
<sequence length="92" mass="10342">MLGFPVDLNEIKSPVFDVSIQATTGLTLDGHHFDEKFYHDTSANPIINLLVDDIDASYTFIKQSGMTIVRKIERIGENTLLGLPLNIQTEMY</sequence>
<name>A0A841PYB6_9BACI</name>
<protein>
    <submittedName>
        <fullName evidence="1">Uncharacterized protein</fullName>
    </submittedName>
</protein>